<name>A0AAW1PTJ4_9CHLO</name>
<reference evidence="1 2" key="1">
    <citation type="journal article" date="2024" name="Nat. Commun.">
        <title>Phylogenomics reveals the evolutionary origins of lichenization in chlorophyte algae.</title>
        <authorList>
            <person name="Puginier C."/>
            <person name="Libourel C."/>
            <person name="Otte J."/>
            <person name="Skaloud P."/>
            <person name="Haon M."/>
            <person name="Grisel S."/>
            <person name="Petersen M."/>
            <person name="Berrin J.G."/>
            <person name="Delaux P.M."/>
            <person name="Dal Grande F."/>
            <person name="Keller J."/>
        </authorList>
    </citation>
    <scope>NUCLEOTIDE SEQUENCE [LARGE SCALE GENOMIC DNA]</scope>
    <source>
        <strain evidence="1 2">SAG 2036</strain>
    </source>
</reference>
<evidence type="ECO:0000313" key="2">
    <source>
        <dbReference type="Proteomes" id="UP001465755"/>
    </source>
</evidence>
<keyword evidence="2" id="KW-1185">Reference proteome</keyword>
<gene>
    <name evidence="1" type="ORF">WJX73_009869</name>
</gene>
<proteinExistence type="predicted"/>
<dbReference type="EMBL" id="JALJOQ010000009">
    <property type="protein sequence ID" value="KAK9812132.1"/>
    <property type="molecule type" value="Genomic_DNA"/>
</dbReference>
<dbReference type="AlphaFoldDB" id="A0AAW1PTJ4"/>
<accession>A0AAW1PTJ4</accession>
<comment type="caution">
    <text evidence="1">The sequence shown here is derived from an EMBL/GenBank/DDBJ whole genome shotgun (WGS) entry which is preliminary data.</text>
</comment>
<organism evidence="1 2">
    <name type="scientific">Symbiochloris irregularis</name>
    <dbReference type="NCBI Taxonomy" id="706552"/>
    <lineage>
        <taxon>Eukaryota</taxon>
        <taxon>Viridiplantae</taxon>
        <taxon>Chlorophyta</taxon>
        <taxon>core chlorophytes</taxon>
        <taxon>Trebouxiophyceae</taxon>
        <taxon>Trebouxiales</taxon>
        <taxon>Trebouxiaceae</taxon>
        <taxon>Symbiochloris</taxon>
    </lineage>
</organism>
<evidence type="ECO:0000313" key="1">
    <source>
        <dbReference type="EMBL" id="KAK9812132.1"/>
    </source>
</evidence>
<protein>
    <submittedName>
        <fullName evidence="1">Uncharacterized protein</fullName>
    </submittedName>
</protein>
<sequence length="84" mass="9207">MREQTHFAAAQAAQESCQTTEEKLDAVGEHLLQLQARVASTTEEKHCEDAAQAIVGMEAVADELCRDGRQLKHAERQASLELSS</sequence>
<dbReference type="Proteomes" id="UP001465755">
    <property type="component" value="Unassembled WGS sequence"/>
</dbReference>